<dbReference type="Proteomes" id="UP000837857">
    <property type="component" value="Chromosome 7"/>
</dbReference>
<gene>
    <name evidence="13" type="ORF">IPOD504_LOCUS15840</name>
</gene>
<proteinExistence type="inferred from homology"/>
<evidence type="ECO:0000256" key="1">
    <source>
        <dbReference type="ARBA" id="ARBA00004245"/>
    </source>
</evidence>
<feature type="compositionally biased region" description="Basic and acidic residues" evidence="9">
    <location>
        <begin position="968"/>
        <end position="992"/>
    </location>
</feature>
<keyword evidence="6" id="KW-0904">Protein phosphatase</keyword>
<dbReference type="EMBL" id="OW152819">
    <property type="protein sequence ID" value="CAH2073897.1"/>
    <property type="molecule type" value="Genomic_DNA"/>
</dbReference>
<comment type="subcellular location">
    <subcellularLocation>
        <location evidence="1">Cytoplasm</location>
        <location evidence="1">Cytoskeleton</location>
    </subcellularLocation>
</comment>
<dbReference type="PROSITE" id="PS50056">
    <property type="entry name" value="TYR_PHOSPHATASE_2"/>
    <property type="match status" value="1"/>
</dbReference>
<feature type="domain" description="Tyrosine specific protein phosphatases" evidence="11">
    <location>
        <begin position="363"/>
        <end position="420"/>
    </location>
</feature>
<feature type="compositionally biased region" description="Basic and acidic residues" evidence="9">
    <location>
        <begin position="16"/>
        <end position="26"/>
    </location>
</feature>
<dbReference type="Gene3D" id="1.10.10.60">
    <property type="entry name" value="Homeodomain-like"/>
    <property type="match status" value="1"/>
</dbReference>
<feature type="compositionally biased region" description="Low complexity" evidence="9">
    <location>
        <begin position="907"/>
        <end position="922"/>
    </location>
</feature>
<dbReference type="InterPro" id="IPR000340">
    <property type="entry name" value="Dual-sp_phosphatase_cat-dom"/>
</dbReference>
<feature type="domain" description="DEK-C" evidence="12">
    <location>
        <begin position="242"/>
        <end position="297"/>
    </location>
</feature>
<evidence type="ECO:0000313" key="14">
    <source>
        <dbReference type="Proteomes" id="UP000837857"/>
    </source>
</evidence>
<dbReference type="CDD" id="cd14513">
    <property type="entry name" value="DSP_slingshot"/>
    <property type="match status" value="1"/>
</dbReference>
<feature type="region of interest" description="Disordered" evidence="9">
    <location>
        <begin position="715"/>
        <end position="769"/>
    </location>
</feature>
<evidence type="ECO:0000256" key="4">
    <source>
        <dbReference type="ARBA" id="ARBA00022490"/>
    </source>
</evidence>
<dbReference type="InterPro" id="IPR020422">
    <property type="entry name" value="TYR_PHOSPHATASE_DUAL_dom"/>
</dbReference>
<sequence length="1089" mass="119843">MALVTIRRTPSVQTPRKTDDDEKSSETSEDDVGNRSTKSLNECYFANKGAALVLGVGDACSERRRTPARPIPQPDIHHHLRAMFYLVRPEETLKMAVKLESAHAGRTRYLVVVCRSDEAALLGIDCNDRTTVGLVLKVLADTSIKLDGDGGFSVCVCNQQHIFKPVSVQAMWSALQTLHRASGRARELNHFAGGASHGWCAYYEARVDSDRSCLNEWHAMDCLESRRPPSPDSLRHKPRERDETERVIRCTLKEIMMSVDLDEVTSKAIRGRLEDELDMDLAEYKSFIDQEMLTILGQMDAPTEIFDHVYLGSEWNASNLEELQRNGVRHILNVTREIDNFFPGMFDYLNIRVYDDDKTDLLKHWDNTFKYINKARNEGSKVLVHCKMGISRSASVVIAYAMKAFNWNFEKALKHVKAKRNCIKPNTNFLNQLETYQGILDAMKNKEKLQRSKSETNLKSPKTASKIENKIMDPTPLILALTGSYTGRPRSWSPDTKLASELLPPTSVSLENLASETRHMLMPCANGSYSVSPNQIIRLKEEKEEGAPSVKHIVNEIENAASIDRRDVIRRQQRLNFANQNDVSSSRSSEGSGGLAAQVTDLPNKQLQTSPLRSLGHKYSHSDVEADKIHTWDPGEVPWHRTDDSRNGSDSDNIVKSDSGIIDVKIKTSDAFSNCIDRNIDCDDRRIIEDDAPPPSRQSSWSSFDSAVVPDLSRHSSWGSFDTRSGRPQVTLREEPVKRVKERVEERGDRGADPVAPPPKPAPDLGIINELGEPRNARRAGPRAPADILANEKKFNETCAILKELACAAARMERARDRGASTWGGRLSASAPADTWLRVGPRRRRLAATSHPDLPRASPPAPHAPPASPTSPASPASPASPTATASAAGLVSNRPTASLPRPPTSPASPASPASPTATASAAGLVSNLKKEFEARLEGDGAKRGGSRGRAGASPPLGEDLSVKVLVGRYDRPGRVRSESSGESTRRPPESQSKKCRLTEGGARSLRNSFCAGERPPPLFAAPAPPAPPVPPAPVVLSIAPVDYPNVVVSTVMSKAQNKKQLQHGKTHPLTRLNLNRSNNRCSNPVYNTM</sequence>
<dbReference type="SUPFAM" id="SSF52799">
    <property type="entry name" value="(Phosphotyrosine protein) phosphatases II"/>
    <property type="match status" value="1"/>
</dbReference>
<dbReference type="SMART" id="SM00195">
    <property type="entry name" value="DSPc"/>
    <property type="match status" value="1"/>
</dbReference>
<dbReference type="PROSITE" id="PS00383">
    <property type="entry name" value="TYR_PHOSPHATASE_1"/>
    <property type="match status" value="1"/>
</dbReference>
<evidence type="ECO:0000256" key="5">
    <source>
        <dbReference type="ARBA" id="ARBA00022801"/>
    </source>
</evidence>
<dbReference type="Pfam" id="PF08766">
    <property type="entry name" value="DEK_C"/>
    <property type="match status" value="1"/>
</dbReference>
<evidence type="ECO:0000259" key="11">
    <source>
        <dbReference type="PROSITE" id="PS50056"/>
    </source>
</evidence>
<evidence type="ECO:0000259" key="12">
    <source>
        <dbReference type="PROSITE" id="PS51998"/>
    </source>
</evidence>
<organism evidence="13 14">
    <name type="scientific">Iphiclides podalirius</name>
    <name type="common">scarce swallowtail</name>
    <dbReference type="NCBI Taxonomy" id="110791"/>
    <lineage>
        <taxon>Eukaryota</taxon>
        <taxon>Metazoa</taxon>
        <taxon>Ecdysozoa</taxon>
        <taxon>Arthropoda</taxon>
        <taxon>Hexapoda</taxon>
        <taxon>Insecta</taxon>
        <taxon>Pterygota</taxon>
        <taxon>Neoptera</taxon>
        <taxon>Endopterygota</taxon>
        <taxon>Lepidoptera</taxon>
        <taxon>Glossata</taxon>
        <taxon>Ditrysia</taxon>
        <taxon>Papilionoidea</taxon>
        <taxon>Papilionidae</taxon>
        <taxon>Papilioninae</taxon>
        <taxon>Iphiclides</taxon>
    </lineage>
</organism>
<feature type="compositionally biased region" description="Pro residues" evidence="9">
    <location>
        <begin position="857"/>
        <end position="869"/>
    </location>
</feature>
<dbReference type="PROSITE" id="PS51998">
    <property type="entry name" value="DEK_C"/>
    <property type="match status" value="1"/>
</dbReference>
<comment type="similarity">
    <text evidence="2">Belongs to the protein-tyrosine phosphatase family.</text>
</comment>
<evidence type="ECO:0000313" key="13">
    <source>
        <dbReference type="EMBL" id="CAH2073897.1"/>
    </source>
</evidence>
<feature type="non-terminal residue" evidence="13">
    <location>
        <position position="1089"/>
    </location>
</feature>
<dbReference type="Pfam" id="PF23040">
    <property type="entry name" value="PH_SSH1-like_1st"/>
    <property type="match status" value="1"/>
</dbReference>
<reference evidence="13" key="1">
    <citation type="submission" date="2022-03" db="EMBL/GenBank/DDBJ databases">
        <authorList>
            <person name="Martin H S."/>
        </authorList>
    </citation>
    <scope>NUCLEOTIDE SEQUENCE</scope>
</reference>
<feature type="region of interest" description="Disordered" evidence="9">
    <location>
        <begin position="1"/>
        <end position="35"/>
    </location>
</feature>
<feature type="region of interest" description="Disordered" evidence="9">
    <location>
        <begin position="629"/>
        <end position="656"/>
    </location>
</feature>
<dbReference type="PROSITE" id="PS50054">
    <property type="entry name" value="TYR_PHOSPHATASE_DUAL"/>
    <property type="match status" value="1"/>
</dbReference>
<feature type="compositionally biased region" description="Basic and acidic residues" evidence="9">
    <location>
        <begin position="732"/>
        <end position="752"/>
    </location>
</feature>
<dbReference type="InterPro" id="IPR043588">
    <property type="entry name" value="SSH-N"/>
</dbReference>
<dbReference type="InterPro" id="IPR000387">
    <property type="entry name" value="Tyr_Pase_dom"/>
</dbReference>
<dbReference type="InterPro" id="IPR014876">
    <property type="entry name" value="DEK_C"/>
</dbReference>
<feature type="region of interest" description="Disordered" evidence="9">
    <location>
        <begin position="1057"/>
        <end position="1089"/>
    </location>
</feature>
<keyword evidence="7" id="KW-0206">Cytoskeleton</keyword>
<dbReference type="SUPFAM" id="SSF109715">
    <property type="entry name" value="DEK C-terminal domain"/>
    <property type="match status" value="1"/>
</dbReference>
<keyword evidence="5" id="KW-0378">Hydrolase</keyword>
<accession>A0ABN8J4Q1</accession>
<dbReference type="Gene3D" id="3.90.190.10">
    <property type="entry name" value="Protein tyrosine phosphatase superfamily"/>
    <property type="match status" value="1"/>
</dbReference>
<evidence type="ECO:0000256" key="9">
    <source>
        <dbReference type="SAM" id="MobiDB-lite"/>
    </source>
</evidence>
<evidence type="ECO:0000259" key="10">
    <source>
        <dbReference type="PROSITE" id="PS50054"/>
    </source>
</evidence>
<dbReference type="EC" id="3.1.3.16" evidence="3"/>
<dbReference type="Pfam" id="PF00782">
    <property type="entry name" value="DSPc"/>
    <property type="match status" value="1"/>
</dbReference>
<evidence type="ECO:0000256" key="7">
    <source>
        <dbReference type="ARBA" id="ARBA00023212"/>
    </source>
</evidence>
<dbReference type="InterPro" id="IPR016130">
    <property type="entry name" value="Tyr_Pase_AS"/>
</dbReference>
<feature type="compositionally biased region" description="Basic residues" evidence="9">
    <location>
        <begin position="1057"/>
        <end position="1068"/>
    </location>
</feature>
<dbReference type="PANTHER" id="PTHR45864:SF2">
    <property type="entry name" value="PROTEIN PHOSPHATASE SLINGSHOT"/>
    <property type="match status" value="1"/>
</dbReference>
<keyword evidence="4" id="KW-0963">Cytoplasm</keyword>
<feature type="compositionally biased region" description="Low complexity" evidence="9">
    <location>
        <begin position="1071"/>
        <end position="1083"/>
    </location>
</feature>
<dbReference type="PANTHER" id="PTHR45864">
    <property type="entry name" value="SLINGSHOT PROTEIN PHOSPHATASE HOMOLOG"/>
    <property type="match status" value="1"/>
</dbReference>
<evidence type="ECO:0000256" key="6">
    <source>
        <dbReference type="ARBA" id="ARBA00022912"/>
    </source>
</evidence>
<name>A0ABN8J4Q1_9NEOP</name>
<keyword evidence="14" id="KW-1185">Reference proteome</keyword>
<feature type="region of interest" description="Disordered" evidence="9">
    <location>
        <begin position="834"/>
        <end position="1001"/>
    </location>
</feature>
<dbReference type="InterPro" id="IPR043587">
    <property type="entry name" value="Phosphatase_SSH-like"/>
</dbReference>
<dbReference type="InterPro" id="IPR029021">
    <property type="entry name" value="Prot-tyrosine_phosphatase-like"/>
</dbReference>
<feature type="region of interest" description="Disordered" evidence="9">
    <location>
        <begin position="579"/>
        <end position="601"/>
    </location>
</feature>
<feature type="compositionally biased region" description="Basic and acidic residues" evidence="9">
    <location>
        <begin position="629"/>
        <end position="655"/>
    </location>
</feature>
<protein>
    <recommendedName>
        <fullName evidence="3">protein-serine/threonine phosphatase</fullName>
        <ecNumber evidence="3">3.1.3.16</ecNumber>
    </recommendedName>
</protein>
<feature type="compositionally biased region" description="Low complexity" evidence="9">
    <location>
        <begin position="870"/>
        <end position="888"/>
    </location>
</feature>
<evidence type="ECO:0000256" key="8">
    <source>
        <dbReference type="ARBA" id="ARBA00048336"/>
    </source>
</evidence>
<evidence type="ECO:0000256" key="3">
    <source>
        <dbReference type="ARBA" id="ARBA00013081"/>
    </source>
</evidence>
<feature type="compositionally biased region" description="Polar residues" evidence="9">
    <location>
        <begin position="715"/>
        <end position="728"/>
    </location>
</feature>
<evidence type="ECO:0000256" key="2">
    <source>
        <dbReference type="ARBA" id="ARBA00009580"/>
    </source>
</evidence>
<feature type="compositionally biased region" description="Basic and acidic residues" evidence="9">
    <location>
        <begin position="928"/>
        <end position="942"/>
    </location>
</feature>
<feature type="domain" description="Tyrosine-protein phosphatase" evidence="10">
    <location>
        <begin position="301"/>
        <end position="442"/>
    </location>
</feature>
<comment type="catalytic activity">
    <reaction evidence="8">
        <text>O-phospho-L-threonyl-[protein] + H2O = L-threonyl-[protein] + phosphate</text>
        <dbReference type="Rhea" id="RHEA:47004"/>
        <dbReference type="Rhea" id="RHEA-COMP:11060"/>
        <dbReference type="Rhea" id="RHEA-COMP:11605"/>
        <dbReference type="ChEBI" id="CHEBI:15377"/>
        <dbReference type="ChEBI" id="CHEBI:30013"/>
        <dbReference type="ChEBI" id="CHEBI:43474"/>
        <dbReference type="ChEBI" id="CHEBI:61977"/>
        <dbReference type="EC" id="3.1.3.16"/>
    </reaction>
</comment>